<evidence type="ECO:0000313" key="2">
    <source>
        <dbReference type="EMBL" id="QBD82055.1"/>
    </source>
</evidence>
<dbReference type="SUPFAM" id="SSF53474">
    <property type="entry name" value="alpha/beta-Hydrolases"/>
    <property type="match status" value="1"/>
</dbReference>
<dbReference type="AlphaFoldDB" id="A0A4P6K233"/>
<dbReference type="InterPro" id="IPR029058">
    <property type="entry name" value="AB_hydrolase_fold"/>
</dbReference>
<dbReference type="KEGG" id="kbs:EPA93_41185"/>
<dbReference type="EMBL" id="CP035758">
    <property type="protein sequence ID" value="QBD82055.1"/>
    <property type="molecule type" value="Genomic_DNA"/>
</dbReference>
<reference evidence="2 3" key="1">
    <citation type="submission" date="2019-01" db="EMBL/GenBank/DDBJ databases">
        <title>Ktedonosporobacter rubrisoli SCAWS-G2.</title>
        <authorList>
            <person name="Huang Y."/>
            <person name="Yan B."/>
        </authorList>
    </citation>
    <scope>NUCLEOTIDE SEQUENCE [LARGE SCALE GENOMIC DNA]</scope>
    <source>
        <strain evidence="2 3">SCAWS-G2</strain>
    </source>
</reference>
<proteinExistence type="predicted"/>
<dbReference type="Pfam" id="PF00326">
    <property type="entry name" value="Peptidase_S9"/>
    <property type="match status" value="1"/>
</dbReference>
<dbReference type="Proteomes" id="UP000290365">
    <property type="component" value="Chromosome"/>
</dbReference>
<organism evidence="2 3">
    <name type="scientific">Ktedonosporobacter rubrisoli</name>
    <dbReference type="NCBI Taxonomy" id="2509675"/>
    <lineage>
        <taxon>Bacteria</taxon>
        <taxon>Bacillati</taxon>
        <taxon>Chloroflexota</taxon>
        <taxon>Ktedonobacteria</taxon>
        <taxon>Ktedonobacterales</taxon>
        <taxon>Ktedonosporobacteraceae</taxon>
        <taxon>Ktedonosporobacter</taxon>
    </lineage>
</organism>
<dbReference type="OrthoDB" id="31158at2"/>
<dbReference type="InterPro" id="IPR001375">
    <property type="entry name" value="Peptidase_S9_cat"/>
</dbReference>
<dbReference type="PANTHER" id="PTHR22946">
    <property type="entry name" value="DIENELACTONE HYDROLASE DOMAIN-CONTAINING PROTEIN-RELATED"/>
    <property type="match status" value="1"/>
</dbReference>
<protein>
    <recommendedName>
        <fullName evidence="1">Peptidase S9 prolyl oligopeptidase catalytic domain-containing protein</fullName>
    </recommendedName>
</protein>
<evidence type="ECO:0000259" key="1">
    <source>
        <dbReference type="Pfam" id="PF00326"/>
    </source>
</evidence>
<feature type="domain" description="Peptidase S9 prolyl oligopeptidase catalytic" evidence="1">
    <location>
        <begin position="100"/>
        <end position="262"/>
    </location>
</feature>
<dbReference type="RefSeq" id="WP_129893115.1">
    <property type="nucleotide sequence ID" value="NZ_CP035758.1"/>
</dbReference>
<accession>A0A4P6K233</accession>
<dbReference type="GO" id="GO:0006508">
    <property type="term" value="P:proteolysis"/>
    <property type="evidence" value="ECO:0007669"/>
    <property type="project" value="InterPro"/>
</dbReference>
<dbReference type="GO" id="GO:0008236">
    <property type="term" value="F:serine-type peptidase activity"/>
    <property type="evidence" value="ECO:0007669"/>
    <property type="project" value="InterPro"/>
</dbReference>
<dbReference type="Gene3D" id="3.40.50.1820">
    <property type="entry name" value="alpha/beta hydrolase"/>
    <property type="match status" value="1"/>
</dbReference>
<evidence type="ECO:0000313" key="3">
    <source>
        <dbReference type="Proteomes" id="UP000290365"/>
    </source>
</evidence>
<name>A0A4P6K233_KTERU</name>
<gene>
    <name evidence="2" type="ORF">EPA93_41185</name>
</gene>
<sequence>MSSTHQSLPGSHAWVDHIPVIWFEPQAERPRRELIIYLHPFSGTKETVLPYLQELAAAGFVALSLDAWQHGERSTESREQLQARVFGNFRRYMWPILGQTAFDLLKVTDWARATLGVEPSITVGGLSMGGDIAVAAAGLDRHIVRVAATVATPDWLRPGMHEVANPDKLLPPGEPDAYAHYFYDHLNPLTNLANFAHGPAIYFLCGEEDTHVPPDGALRFQTALRIAHPVAGEHIQVRLIPGMGHLDSLNRELWWPDCLAWLTSA</sequence>
<keyword evidence="3" id="KW-1185">Reference proteome</keyword>
<dbReference type="InterPro" id="IPR050261">
    <property type="entry name" value="FrsA_esterase"/>
</dbReference>